<feature type="transmembrane region" description="Helical" evidence="5">
    <location>
        <begin position="96"/>
        <end position="115"/>
    </location>
</feature>
<accession>A0ABP8HUI4</accession>
<evidence type="ECO:0000256" key="4">
    <source>
        <dbReference type="ARBA" id="ARBA00023136"/>
    </source>
</evidence>
<dbReference type="PANTHER" id="PTHR43066:SF11">
    <property type="entry name" value="PEPTIDASE S54 RHOMBOID DOMAIN-CONTAINING PROTEIN"/>
    <property type="match status" value="1"/>
</dbReference>
<sequence length="286" mass="32569">MNLIAILLMIFAVFAFVQVVYTFTYTKQGSTRYHDEVFPWIALPANLGTLASRPWTLLTHPFIHDDIWRVVSNLLWLWAFGYIYQDFTGYRKLIPLFLYGSLAGALCFVAAYNLLPGLTPGTAIAFGASPGVMAIAVATTVQAPRFRIFPMLNGGIPLWVLTVIYVIIVFASIPINRTPEHLAHLGAAVLGYIFQAQQQRGRDWATPLNRFWDWVTNLFNPDRHGKERIPKDELFYKASVPPYQKKPNYTQQRVDEILDKINQKGFKSLTEEEREILRRASSDGNV</sequence>
<keyword evidence="4 5" id="KW-0472">Membrane</keyword>
<dbReference type="SUPFAM" id="SSF144091">
    <property type="entry name" value="Rhomboid-like"/>
    <property type="match status" value="1"/>
</dbReference>
<protein>
    <submittedName>
        <fullName evidence="8">Rhomboid family intramembrane serine protease</fullName>
    </submittedName>
</protein>
<keyword evidence="2 5" id="KW-0812">Transmembrane</keyword>
<proteinExistence type="predicted"/>
<feature type="transmembrane region" description="Helical" evidence="5">
    <location>
        <begin position="156"/>
        <end position="175"/>
    </location>
</feature>
<evidence type="ECO:0000256" key="1">
    <source>
        <dbReference type="ARBA" id="ARBA00004141"/>
    </source>
</evidence>
<reference evidence="9" key="1">
    <citation type="journal article" date="2019" name="Int. J. Syst. Evol. Microbiol.">
        <title>The Global Catalogue of Microorganisms (GCM) 10K type strain sequencing project: providing services to taxonomists for standard genome sequencing and annotation.</title>
        <authorList>
            <consortium name="The Broad Institute Genomics Platform"/>
            <consortium name="The Broad Institute Genome Sequencing Center for Infectious Disease"/>
            <person name="Wu L."/>
            <person name="Ma J."/>
        </authorList>
    </citation>
    <scope>NUCLEOTIDE SEQUENCE [LARGE SCALE GENOMIC DNA]</scope>
    <source>
        <strain evidence="9">JCM 17919</strain>
    </source>
</reference>
<feature type="domain" description="Peptidase S54 rhomboid" evidence="6">
    <location>
        <begin position="53"/>
        <end position="194"/>
    </location>
</feature>
<evidence type="ECO:0000313" key="9">
    <source>
        <dbReference type="Proteomes" id="UP001501725"/>
    </source>
</evidence>
<dbReference type="Gene3D" id="1.20.1540.10">
    <property type="entry name" value="Rhomboid-like"/>
    <property type="match status" value="1"/>
</dbReference>
<dbReference type="Pfam" id="PF01694">
    <property type="entry name" value="Rhomboid"/>
    <property type="match status" value="1"/>
</dbReference>
<dbReference type="InterPro" id="IPR022764">
    <property type="entry name" value="Peptidase_S54_rhomboid_dom"/>
</dbReference>
<organism evidence="8 9">
    <name type="scientific">Flaviaesturariibacter amylovorans</name>
    <dbReference type="NCBI Taxonomy" id="1084520"/>
    <lineage>
        <taxon>Bacteria</taxon>
        <taxon>Pseudomonadati</taxon>
        <taxon>Bacteroidota</taxon>
        <taxon>Chitinophagia</taxon>
        <taxon>Chitinophagales</taxon>
        <taxon>Chitinophagaceae</taxon>
        <taxon>Flaviaestuariibacter</taxon>
    </lineage>
</organism>
<evidence type="ECO:0000259" key="6">
    <source>
        <dbReference type="Pfam" id="PF01694"/>
    </source>
</evidence>
<evidence type="ECO:0000259" key="7">
    <source>
        <dbReference type="Pfam" id="PF20216"/>
    </source>
</evidence>
<feature type="transmembrane region" description="Helical" evidence="5">
    <location>
        <begin position="67"/>
        <end position="84"/>
    </location>
</feature>
<comment type="caution">
    <text evidence="8">The sequence shown here is derived from an EMBL/GenBank/DDBJ whole genome shotgun (WGS) entry which is preliminary data.</text>
</comment>
<evidence type="ECO:0000256" key="2">
    <source>
        <dbReference type="ARBA" id="ARBA00022692"/>
    </source>
</evidence>
<keyword evidence="9" id="KW-1185">Reference proteome</keyword>
<dbReference type="Proteomes" id="UP001501725">
    <property type="component" value="Unassembled WGS sequence"/>
</dbReference>
<dbReference type="InterPro" id="IPR035952">
    <property type="entry name" value="Rhomboid-like_sf"/>
</dbReference>
<dbReference type="InterPro" id="IPR046483">
    <property type="entry name" value="DUF6576"/>
</dbReference>
<dbReference type="Pfam" id="PF20216">
    <property type="entry name" value="DUF6576"/>
    <property type="match status" value="1"/>
</dbReference>
<dbReference type="GO" id="GO:0008233">
    <property type="term" value="F:peptidase activity"/>
    <property type="evidence" value="ECO:0007669"/>
    <property type="project" value="UniProtKB-KW"/>
</dbReference>
<dbReference type="GO" id="GO:0006508">
    <property type="term" value="P:proteolysis"/>
    <property type="evidence" value="ECO:0007669"/>
    <property type="project" value="UniProtKB-KW"/>
</dbReference>
<comment type="subcellular location">
    <subcellularLocation>
        <location evidence="1">Membrane</location>
        <topology evidence="1">Multi-pass membrane protein</topology>
    </subcellularLocation>
</comment>
<evidence type="ECO:0000256" key="3">
    <source>
        <dbReference type="ARBA" id="ARBA00022989"/>
    </source>
</evidence>
<keyword evidence="8" id="KW-0378">Hydrolase</keyword>
<keyword evidence="3 5" id="KW-1133">Transmembrane helix</keyword>
<keyword evidence="8" id="KW-0645">Protease</keyword>
<feature type="transmembrane region" description="Helical" evidence="5">
    <location>
        <begin position="121"/>
        <end position="144"/>
    </location>
</feature>
<dbReference type="PANTHER" id="PTHR43066">
    <property type="entry name" value="RHOMBOID-RELATED PROTEIN"/>
    <property type="match status" value="1"/>
</dbReference>
<gene>
    <name evidence="8" type="ORF">GCM10023184_46320</name>
</gene>
<name>A0ABP8HUI4_9BACT</name>
<evidence type="ECO:0000313" key="8">
    <source>
        <dbReference type="EMBL" id="GAA4344738.1"/>
    </source>
</evidence>
<evidence type="ECO:0000256" key="5">
    <source>
        <dbReference type="SAM" id="Phobius"/>
    </source>
</evidence>
<feature type="domain" description="DUF6576" evidence="7">
    <location>
        <begin position="248"/>
        <end position="281"/>
    </location>
</feature>
<dbReference type="EMBL" id="BAABGY010000020">
    <property type="protein sequence ID" value="GAA4344738.1"/>
    <property type="molecule type" value="Genomic_DNA"/>
</dbReference>